<keyword evidence="6" id="KW-0677">Repeat</keyword>
<dbReference type="SMART" id="SM00028">
    <property type="entry name" value="TPR"/>
    <property type="match status" value="5"/>
</dbReference>
<dbReference type="KEGG" id="ptkz:JDV02_010220"/>
<dbReference type="InterPro" id="IPR011990">
    <property type="entry name" value="TPR-like_helical_dom_sf"/>
</dbReference>
<keyword evidence="7 8" id="KW-0802">TPR repeat</keyword>
<sequence>MLPAALQMHTRPEPPPPAFDTFSGTIDYDAQEHDLRPLEGIAASHRRSFPIRITQTHLHPYPHDHQSAKPPPVLELPEYKLRRKTPSGTVDAAYDGSPVQPVPGPPPFKQMILPVTGTTRQRAPAHAGQYPSRPSWTAGHVPRGHEHDPAVPPWAMHIPQAQFAFSHAQGIDHRPTQLSLNHNPAPFRMEVQQPVLRANEYNVRAICPPPFPINGSFPFGHIAWQPGSSPWAYRGFDQSPAMTLNHGPPKIVSDGRPVLYDLTGHSAPGCWAGPSNPHRGSEPIVYDTSTWNVNQAPFLARTPLSTAPSNAPGFKEKALSHAHQSYVDLLAFLQASGRANPLKTTSGHGAPHRLSVYPRPRKPVIRSSWDHRLSGGTTTDFRGFPTSDGIIGSSRPGDHPMPTLENCAGSSPPGGHVVPSPSLDLSGGAQLFSPGQQAPASYYSSFAGASPADNARASAEILESLCEQSGWKWVDGMLLGGCLHYGLERYEEALTWFSRIIATNPSHVEAITNTAATLYCLNRQDEAERHWLKAVELRPSYLEATEHLVGLLYKKRSEEAVDIITHVQRALKLVPPSVGDETSSWGQGYGSSGYALPGAENGRILALVHAKGTMLYSLKNTEKAAEAFEEAVLISAGRNLTGIQDLIRKIQSSLSPDSGDSATAKQVDQSLRPLMLPPERARRTAQLVFSGGGELPGLTSMRNGPARRAAVQTTSNSLLSLAKIFQDAMSSGSASPGILRRSSSVGDILALYYLSLSLQESPSTANNVGILLAGVQQVAAPFSRAASRDPSTPGVPGISPGSGMALALAYYNYGLRLDPKHVHLHTNLGSLLKDIGQLDLAIQMYERAVSCDGTFDIALTNLANAVKDKGRINDAISYYRRAVASNPNFAEAVCGLLTALNSVCNWRGRGGVILDGGKYDRWHVDDDGKLLDSNASGRGFGLTKRVVDIVKQQLRDSACWGRHTLQGSAPSALAAELQRHCSDPSFKLREALNSWAGQPWEGSRVLRLVERSTRVILREWYLDRYVAKREVRSSYSRPRLPPSLTVPSAPTVLPFHTFTCPLTAGDIRAISQRNAMRISCSTLRAPWLPYTVYPPPPPPDPHLNIGYISSDFNNHPLAHLMQSVFGFHNPTRARAFCYATTPSDNSIHRQQIEREAPVFRDVSAWPPERLIEQIVRDGIHILVNLNGYTRGARNDIFAARPAPIQMSFMGFAGSLGAEWCDYILADTTAIPPSTLRPWRRNVDIEDITRDDSESGEGEWVYAENIIFCRDTFFCCDHAQSCDSSERAMSWENEKKRRWAMRKQLFPDMADDVVILGNFNQLYKIEPTTFRSWLRILARVPKAVLWLLRFPEAGEGNLRTTARAWAGPDVASRLIFTDVAPKSQHIARARVCDLFLDTPECNAHTTAADVLWSSTPLLTLPRYPYKMCSRMAASILRGALPRTADGQRAAGELIAESESAYEQTAVALACGLSYAKPGQAEYCEGHGRLAELRKLLWDSKWRCGLFNTRRWVDDVESAYEEAWRRWVDGVGGDIYL</sequence>
<comment type="pathway">
    <text evidence="1">Protein modification; protein glycosylation.</text>
</comment>
<reference evidence="10" key="1">
    <citation type="submission" date="2021-11" db="EMBL/GenBank/DDBJ databases">
        <title>Purpureocillium_takamizusanense_genome.</title>
        <authorList>
            <person name="Nguyen N.-H."/>
        </authorList>
    </citation>
    <scope>NUCLEOTIDE SEQUENCE</scope>
    <source>
        <strain evidence="10">PT3</strain>
    </source>
</reference>
<evidence type="ECO:0000259" key="9">
    <source>
        <dbReference type="Pfam" id="PF13844"/>
    </source>
</evidence>
<dbReference type="Pfam" id="PF13844">
    <property type="entry name" value="Glyco_transf_41"/>
    <property type="match status" value="2"/>
</dbReference>
<dbReference type="Gene3D" id="3.40.50.11380">
    <property type="match status" value="1"/>
</dbReference>
<keyword evidence="5" id="KW-0808">Transferase</keyword>
<dbReference type="GeneID" id="72072165"/>
<feature type="repeat" description="TPR" evidence="8">
    <location>
        <begin position="822"/>
        <end position="855"/>
    </location>
</feature>
<dbReference type="PANTHER" id="PTHR44998:SF1">
    <property type="entry name" value="UDP-N-ACETYLGLUCOSAMINE--PEPTIDE N-ACETYLGLUCOSAMINYLTRANSFERASE 110 KDA SUBUNIT"/>
    <property type="match status" value="1"/>
</dbReference>
<feature type="repeat" description="TPR" evidence="8">
    <location>
        <begin position="474"/>
        <end position="507"/>
    </location>
</feature>
<comment type="similarity">
    <text evidence="2">Belongs to the glycosyltransferase 41 family. O-GlcNAc transferase subfamily.</text>
</comment>
<evidence type="ECO:0000256" key="5">
    <source>
        <dbReference type="ARBA" id="ARBA00022679"/>
    </source>
</evidence>
<evidence type="ECO:0000256" key="6">
    <source>
        <dbReference type="ARBA" id="ARBA00022737"/>
    </source>
</evidence>
<evidence type="ECO:0000256" key="3">
    <source>
        <dbReference type="ARBA" id="ARBA00011970"/>
    </source>
</evidence>
<keyword evidence="11" id="KW-1185">Reference proteome</keyword>
<dbReference type="FunFam" id="3.40.50.2000:FF:000110">
    <property type="entry name" value="UDP-N-acetylglucosaminyltransferase protein"/>
    <property type="match status" value="1"/>
</dbReference>
<dbReference type="Gene3D" id="3.40.50.2000">
    <property type="entry name" value="Glycogen Phosphorylase B"/>
    <property type="match status" value="1"/>
</dbReference>
<gene>
    <name evidence="10" type="ORF">JDV02_010220</name>
</gene>
<proteinExistence type="inferred from homology"/>
<dbReference type="Pfam" id="PF13181">
    <property type="entry name" value="TPR_8"/>
    <property type="match status" value="2"/>
</dbReference>
<evidence type="ECO:0000313" key="11">
    <source>
        <dbReference type="Proteomes" id="UP000829364"/>
    </source>
</evidence>
<feature type="domain" description="O-GlcNAc transferase C-terminal" evidence="9">
    <location>
        <begin position="1307"/>
        <end position="1511"/>
    </location>
</feature>
<keyword evidence="4" id="KW-0328">Glycosyltransferase</keyword>
<dbReference type="EC" id="2.4.1.255" evidence="3"/>
<dbReference type="SUPFAM" id="SSF48452">
    <property type="entry name" value="TPR-like"/>
    <property type="match status" value="2"/>
</dbReference>
<evidence type="ECO:0000256" key="8">
    <source>
        <dbReference type="PROSITE-ProRule" id="PRU00339"/>
    </source>
</evidence>
<dbReference type="Proteomes" id="UP000829364">
    <property type="component" value="Chromosome 11"/>
</dbReference>
<evidence type="ECO:0000313" key="10">
    <source>
        <dbReference type="EMBL" id="UNI24479.1"/>
    </source>
</evidence>
<evidence type="ECO:0000256" key="1">
    <source>
        <dbReference type="ARBA" id="ARBA00004922"/>
    </source>
</evidence>
<dbReference type="EMBL" id="CP086364">
    <property type="protein sequence ID" value="UNI24479.1"/>
    <property type="molecule type" value="Genomic_DNA"/>
</dbReference>
<dbReference type="InterPro" id="IPR019734">
    <property type="entry name" value="TPR_rpt"/>
</dbReference>
<feature type="repeat" description="TPR" evidence="8">
    <location>
        <begin position="856"/>
        <end position="889"/>
    </location>
</feature>
<dbReference type="Gene3D" id="1.25.40.10">
    <property type="entry name" value="Tetratricopeptide repeat domain"/>
    <property type="match status" value="3"/>
</dbReference>
<dbReference type="PANTHER" id="PTHR44998">
    <property type="match status" value="1"/>
</dbReference>
<evidence type="ECO:0000256" key="2">
    <source>
        <dbReference type="ARBA" id="ARBA00005386"/>
    </source>
</evidence>
<dbReference type="InterPro" id="IPR029489">
    <property type="entry name" value="OGT/SEC/SPY_C"/>
</dbReference>
<protein>
    <recommendedName>
        <fullName evidence="3">protein O-GlcNAc transferase</fullName>
        <ecNumber evidence="3">2.4.1.255</ecNumber>
    </recommendedName>
</protein>
<accession>A0A9Q8QTN1</accession>
<dbReference type="GO" id="GO:0097363">
    <property type="term" value="F:protein O-acetylglucosaminyltransferase activity"/>
    <property type="evidence" value="ECO:0007669"/>
    <property type="project" value="UniProtKB-EC"/>
</dbReference>
<evidence type="ECO:0000256" key="7">
    <source>
        <dbReference type="ARBA" id="ARBA00022803"/>
    </source>
</evidence>
<dbReference type="OrthoDB" id="421121at2759"/>
<dbReference type="PROSITE" id="PS50005">
    <property type="entry name" value="TPR"/>
    <property type="match status" value="3"/>
</dbReference>
<dbReference type="FunFam" id="1.25.40.10:FF:000552">
    <property type="entry name" value="UDP-N-acetylglucosaminyltransferase (AFU_orthologue AFUA_1G03380)"/>
    <property type="match status" value="1"/>
</dbReference>
<dbReference type="RefSeq" id="XP_047847960.1">
    <property type="nucleotide sequence ID" value="XM_047991947.1"/>
</dbReference>
<evidence type="ECO:0000256" key="4">
    <source>
        <dbReference type="ARBA" id="ARBA00022676"/>
    </source>
</evidence>
<dbReference type="FunFam" id="3.40.50.11380:FF:000004">
    <property type="entry name" value="UDP-N-acetylglucosaminyltransferase (AFU_orthologue AFUA_1G03380)"/>
    <property type="match status" value="1"/>
</dbReference>
<dbReference type="GO" id="GO:0006493">
    <property type="term" value="P:protein O-linked glycosylation"/>
    <property type="evidence" value="ECO:0007669"/>
    <property type="project" value="TreeGrafter"/>
</dbReference>
<feature type="domain" description="O-GlcNAc transferase C-terminal" evidence="9">
    <location>
        <begin position="1049"/>
        <end position="1231"/>
    </location>
</feature>
<organism evidence="10 11">
    <name type="scientific">Purpureocillium takamizusanense</name>
    <dbReference type="NCBI Taxonomy" id="2060973"/>
    <lineage>
        <taxon>Eukaryota</taxon>
        <taxon>Fungi</taxon>
        <taxon>Dikarya</taxon>
        <taxon>Ascomycota</taxon>
        <taxon>Pezizomycotina</taxon>
        <taxon>Sordariomycetes</taxon>
        <taxon>Hypocreomycetidae</taxon>
        <taxon>Hypocreales</taxon>
        <taxon>Ophiocordycipitaceae</taxon>
        <taxon>Purpureocillium</taxon>
    </lineage>
</organism>
<name>A0A9Q8QTN1_9HYPO</name>